<dbReference type="EMBL" id="JBELPZ010000002">
    <property type="protein sequence ID" value="MFL9843261.1"/>
    <property type="molecule type" value="Genomic_DNA"/>
</dbReference>
<dbReference type="InterPro" id="IPR034660">
    <property type="entry name" value="DinB/YfiT-like"/>
</dbReference>
<sequence length="197" mass="23086">MKAAEDYIQSVKKQFLYYKTLADKAMAQLEPEQLFYSPDEDTNSIAIIVKHMYGNMMSRWTDFLTTDGEKEWRNRDDEFENTYINKEALLCDWESGWSCLFTALNTVTPDNLNDIIYIRNEGHTVMEAINRQLAHYPYHVGQIVFFAKMIKKTPWESLSIPKNKSGQYNSDKFAVEKSVKHFTESELKKLSDSEHNK</sequence>
<gene>
    <name evidence="1" type="ORF">ABS766_02405</name>
</gene>
<name>A0ABW8YSI6_9FLAO</name>
<evidence type="ECO:0000313" key="1">
    <source>
        <dbReference type="EMBL" id="MFL9843261.1"/>
    </source>
</evidence>
<comment type="caution">
    <text evidence="1">The sequence shown here is derived from an EMBL/GenBank/DDBJ whole genome shotgun (WGS) entry which is preliminary data.</text>
</comment>
<evidence type="ECO:0000313" key="2">
    <source>
        <dbReference type="Proteomes" id="UP001629156"/>
    </source>
</evidence>
<keyword evidence="2" id="KW-1185">Reference proteome</keyword>
<accession>A0ABW8YSI6</accession>
<dbReference type="InterPro" id="IPR011466">
    <property type="entry name" value="DUF1572"/>
</dbReference>
<protein>
    <submittedName>
        <fullName evidence="1">DUF1572 family protein</fullName>
    </submittedName>
</protein>
<dbReference type="Proteomes" id="UP001629156">
    <property type="component" value="Unassembled WGS sequence"/>
</dbReference>
<organism evidence="1 2">
    <name type="scientific">Flavobacterium rhizosphaerae</name>
    <dbReference type="NCBI Taxonomy" id="3163298"/>
    <lineage>
        <taxon>Bacteria</taxon>
        <taxon>Pseudomonadati</taxon>
        <taxon>Bacteroidota</taxon>
        <taxon>Flavobacteriia</taxon>
        <taxon>Flavobacteriales</taxon>
        <taxon>Flavobacteriaceae</taxon>
        <taxon>Flavobacterium</taxon>
    </lineage>
</organism>
<proteinExistence type="predicted"/>
<dbReference type="Pfam" id="PF07609">
    <property type="entry name" value="DUF1572"/>
    <property type="match status" value="1"/>
</dbReference>
<dbReference type="Gene3D" id="1.20.120.450">
    <property type="entry name" value="dinb family like domain"/>
    <property type="match status" value="1"/>
</dbReference>
<dbReference type="RefSeq" id="WP_408083505.1">
    <property type="nucleotide sequence ID" value="NZ_JBELPZ010000002.1"/>
</dbReference>
<reference evidence="1 2" key="1">
    <citation type="submission" date="2024-06" db="EMBL/GenBank/DDBJ databases">
        <authorList>
            <person name="Kaempfer P."/>
            <person name="Viver T."/>
        </authorList>
    </citation>
    <scope>NUCLEOTIDE SEQUENCE [LARGE SCALE GENOMIC DNA]</scope>
    <source>
        <strain evidence="1 2">ST-119</strain>
    </source>
</reference>
<dbReference type="SUPFAM" id="SSF109854">
    <property type="entry name" value="DinB/YfiT-like putative metalloenzymes"/>
    <property type="match status" value="1"/>
</dbReference>